<dbReference type="Proteomes" id="UP001175271">
    <property type="component" value="Unassembled WGS sequence"/>
</dbReference>
<sequence length="104" mass="11174">MSPFAARRSWLKRYGERPPAFASGVEESEYSMTTTGDRLANVSVRFSSSTLASSPSAAFVYRPPPPLGSAMNATTSQSQTKSADSGRPLLCAESCRAHNSCKHE</sequence>
<protein>
    <submittedName>
        <fullName evidence="2">Uncharacterized protein</fullName>
    </submittedName>
</protein>
<reference evidence="2" key="1">
    <citation type="submission" date="2023-06" db="EMBL/GenBank/DDBJ databases">
        <title>Genomic analysis of the entomopathogenic nematode Steinernema hermaphroditum.</title>
        <authorList>
            <person name="Schwarz E.M."/>
            <person name="Heppert J.K."/>
            <person name="Baniya A."/>
            <person name="Schwartz H.T."/>
            <person name="Tan C.-H."/>
            <person name="Antoshechkin I."/>
            <person name="Sternberg P.W."/>
            <person name="Goodrich-Blair H."/>
            <person name="Dillman A.R."/>
        </authorList>
    </citation>
    <scope>NUCLEOTIDE SEQUENCE</scope>
    <source>
        <strain evidence="2">PS9179</strain>
        <tissue evidence="2">Whole animal</tissue>
    </source>
</reference>
<dbReference type="AlphaFoldDB" id="A0AA39LII9"/>
<feature type="region of interest" description="Disordered" evidence="1">
    <location>
        <begin position="63"/>
        <end position="87"/>
    </location>
</feature>
<proteinExistence type="predicted"/>
<evidence type="ECO:0000256" key="1">
    <source>
        <dbReference type="SAM" id="MobiDB-lite"/>
    </source>
</evidence>
<gene>
    <name evidence="2" type="ORF">QR680_002856</name>
</gene>
<keyword evidence="3" id="KW-1185">Reference proteome</keyword>
<evidence type="ECO:0000313" key="3">
    <source>
        <dbReference type="Proteomes" id="UP001175271"/>
    </source>
</evidence>
<dbReference type="EMBL" id="JAUCMV010000005">
    <property type="protein sequence ID" value="KAK0399001.1"/>
    <property type="molecule type" value="Genomic_DNA"/>
</dbReference>
<name>A0AA39LII9_9BILA</name>
<accession>A0AA39LII9</accession>
<feature type="compositionally biased region" description="Polar residues" evidence="1">
    <location>
        <begin position="71"/>
        <end position="83"/>
    </location>
</feature>
<comment type="caution">
    <text evidence="2">The sequence shown here is derived from an EMBL/GenBank/DDBJ whole genome shotgun (WGS) entry which is preliminary data.</text>
</comment>
<organism evidence="2 3">
    <name type="scientific">Steinernema hermaphroditum</name>
    <dbReference type="NCBI Taxonomy" id="289476"/>
    <lineage>
        <taxon>Eukaryota</taxon>
        <taxon>Metazoa</taxon>
        <taxon>Ecdysozoa</taxon>
        <taxon>Nematoda</taxon>
        <taxon>Chromadorea</taxon>
        <taxon>Rhabditida</taxon>
        <taxon>Tylenchina</taxon>
        <taxon>Panagrolaimomorpha</taxon>
        <taxon>Strongyloidoidea</taxon>
        <taxon>Steinernematidae</taxon>
        <taxon>Steinernema</taxon>
    </lineage>
</organism>
<evidence type="ECO:0000313" key="2">
    <source>
        <dbReference type="EMBL" id="KAK0399001.1"/>
    </source>
</evidence>